<evidence type="ECO:0000259" key="2">
    <source>
        <dbReference type="Pfam" id="PF20182"/>
    </source>
</evidence>
<accession>A0A1V3WEE7</accession>
<feature type="transmembrane region" description="Helical" evidence="1">
    <location>
        <begin position="163"/>
        <end position="186"/>
    </location>
</feature>
<dbReference type="EMBL" id="MVBN01000011">
    <property type="protein sequence ID" value="OOK65367.1"/>
    <property type="molecule type" value="Genomic_DNA"/>
</dbReference>
<feature type="domain" description="DUF6545" evidence="2">
    <location>
        <begin position="238"/>
        <end position="370"/>
    </location>
</feature>
<dbReference type="Proteomes" id="UP000188532">
    <property type="component" value="Unassembled WGS sequence"/>
</dbReference>
<gene>
    <name evidence="3" type="ORF">BZL29_7729</name>
</gene>
<keyword evidence="1" id="KW-0812">Transmembrane</keyword>
<organism evidence="3 4">
    <name type="scientific">Mycobacterium kansasii</name>
    <dbReference type="NCBI Taxonomy" id="1768"/>
    <lineage>
        <taxon>Bacteria</taxon>
        <taxon>Bacillati</taxon>
        <taxon>Actinomycetota</taxon>
        <taxon>Actinomycetes</taxon>
        <taxon>Mycobacteriales</taxon>
        <taxon>Mycobacteriaceae</taxon>
        <taxon>Mycobacterium</taxon>
    </lineage>
</organism>
<reference evidence="3 4" key="1">
    <citation type="submission" date="2017-02" db="EMBL/GenBank/DDBJ databases">
        <title>Complete genome sequences of Mycobacterium kansasii strains isolated from rhesus macaques.</title>
        <authorList>
            <person name="Panda A."/>
            <person name="Nagaraj S."/>
            <person name="Zhao X."/>
            <person name="Tettelin H."/>
            <person name="Detolla L.J."/>
        </authorList>
    </citation>
    <scope>NUCLEOTIDE SEQUENCE [LARGE SCALE GENOMIC DNA]</scope>
    <source>
        <strain evidence="3 4">11-3469</strain>
    </source>
</reference>
<evidence type="ECO:0000313" key="3">
    <source>
        <dbReference type="EMBL" id="OOK65367.1"/>
    </source>
</evidence>
<proteinExistence type="predicted"/>
<sequence>MIAFMTLVLIGRYRWCNHNLYEKYFNSTLALLGLAQLLREHLVENVLVTTNFMTMPGTWQLGTAVMSYSYTEFIGFILLWSGLSEAQTRRRHKYYRLAGVLLVAGFLIAGTGARVASESVEYIRGWQSVVTLTCVTAMLMVDGLGLIWLSLRELRTASRRRERLIAISTLAMGAAGATNVIQEAALQLTDQLGWTHTADFRQQYHAAGLFFMIVGIFATAAVPLVIKLLRSLGLDPISRSWSALQPLRQALRTVVPECAFDLDDDEPGRRKTELQLHHTVVEIRDAMLRLRPYFRDIPDQELTRFRTAPHRVAPREQDAALAALRLAHAAAAKAAGARPQPVDSARVVASQASTLLQEAAELAALARWWPAAYAAAEHLVACASHTTTKANQPI</sequence>
<feature type="transmembrane region" description="Helical" evidence="1">
    <location>
        <begin position="129"/>
        <end position="151"/>
    </location>
</feature>
<dbReference type="InterPro" id="IPR046675">
    <property type="entry name" value="DUF6545"/>
</dbReference>
<keyword evidence="1" id="KW-1133">Transmembrane helix</keyword>
<evidence type="ECO:0000256" key="1">
    <source>
        <dbReference type="SAM" id="Phobius"/>
    </source>
</evidence>
<feature type="transmembrane region" description="Helical" evidence="1">
    <location>
        <begin position="94"/>
        <end position="117"/>
    </location>
</feature>
<feature type="transmembrane region" description="Helical" evidence="1">
    <location>
        <begin position="59"/>
        <end position="82"/>
    </location>
</feature>
<dbReference type="Pfam" id="PF20182">
    <property type="entry name" value="DUF6545"/>
    <property type="match status" value="1"/>
</dbReference>
<feature type="transmembrane region" description="Helical" evidence="1">
    <location>
        <begin position="206"/>
        <end position="229"/>
    </location>
</feature>
<evidence type="ECO:0000313" key="4">
    <source>
        <dbReference type="Proteomes" id="UP000188532"/>
    </source>
</evidence>
<name>A0A1V3WEE7_MYCKA</name>
<protein>
    <submittedName>
        <fullName evidence="3">Putative membrane protein</fullName>
    </submittedName>
</protein>
<comment type="caution">
    <text evidence="3">The sequence shown here is derived from an EMBL/GenBank/DDBJ whole genome shotgun (WGS) entry which is preliminary data.</text>
</comment>
<dbReference type="AlphaFoldDB" id="A0A1V3WEE7"/>
<keyword evidence="1" id="KW-0472">Membrane</keyword>